<dbReference type="PANTHER" id="PTHR43586">
    <property type="entry name" value="CYSTEINE DESULFURASE"/>
    <property type="match status" value="1"/>
</dbReference>
<keyword evidence="6" id="KW-0808">Transferase</keyword>
<dbReference type="SUPFAM" id="SSF53383">
    <property type="entry name" value="PLP-dependent transferases"/>
    <property type="match status" value="1"/>
</dbReference>
<dbReference type="Pfam" id="PF00266">
    <property type="entry name" value="Aminotran_5"/>
    <property type="match status" value="1"/>
</dbReference>
<dbReference type="InterPro" id="IPR015421">
    <property type="entry name" value="PyrdxlP-dep_Trfase_major"/>
</dbReference>
<reference evidence="7" key="1">
    <citation type="submission" date="2023-07" db="EMBL/GenBank/DDBJ databases">
        <authorList>
            <person name="Luz R."/>
            <person name="Cordeiro R."/>
            <person name="Fonseca A."/>
            <person name="Goncalves V."/>
        </authorList>
    </citation>
    <scope>NUCLEOTIDE SEQUENCE [LARGE SCALE GENOMIC DNA]</scope>
    <source>
        <strain evidence="7">BACA0444</strain>
    </source>
</reference>
<dbReference type="GO" id="GO:0008483">
    <property type="term" value="F:transaminase activity"/>
    <property type="evidence" value="ECO:0007669"/>
    <property type="project" value="UniProtKB-KW"/>
</dbReference>
<evidence type="ECO:0000256" key="4">
    <source>
        <dbReference type="RuleBase" id="RU004504"/>
    </source>
</evidence>
<dbReference type="InterPro" id="IPR020578">
    <property type="entry name" value="Aminotrans_V_PyrdxlP_BS"/>
</dbReference>
<keyword evidence="6" id="KW-0032">Aminotransferase</keyword>
<comment type="caution">
    <text evidence="6">The sequence shown here is derived from an EMBL/GenBank/DDBJ whole genome shotgun (WGS) entry which is preliminary data.</text>
</comment>
<gene>
    <name evidence="6" type="ORF">RIF25_07975</name>
</gene>
<comment type="cofactor">
    <cofactor evidence="1 4">
        <name>pyridoxal 5'-phosphate</name>
        <dbReference type="ChEBI" id="CHEBI:597326"/>
    </cofactor>
</comment>
<protein>
    <submittedName>
        <fullName evidence="6">Aminotransferase class V-fold PLP-dependent enzyme</fullName>
    </submittedName>
</protein>
<name>A0AAE4FRD0_9CYAN</name>
<sequence length="392" mass="42896">MVLTASKITEIRQQFLALQSKTYLNFGGQGPLPNSAWEAIQNSYLHIQQAGPFCTKNYAYISSQIAALRQALSQELNITPESLALTDSVTTGCNIVLWGLDWRAGDHLLLTDCEHPGILAIGQQLQARFGIDLTVLPLLQQAQADSEHLVTCFRQALTPRTRLVALSHLLWNTGTTLPLQEIVAVCHQQGVLVLADAAQSVGMMSLDLPSLGVDFYAFTGHKWLCGPDGLGGLYIHPEQLGHLQPTYVGWRSIKNGPQGFPEAFQATAAKFEIATTAFPLVSGLTAALHFHHHVSPTSIRYQQICDLSRYLWQGLATIPGVRCLTSTPPPAGLVTFQLESGKHGALVEWLENQGILVRLLLFPNSVRACVHYMSLLRECDQLIGAVAEFTRG</sequence>
<dbReference type="InterPro" id="IPR015422">
    <property type="entry name" value="PyrdxlP-dep_Trfase_small"/>
</dbReference>
<evidence type="ECO:0000256" key="2">
    <source>
        <dbReference type="ARBA" id="ARBA00022898"/>
    </source>
</evidence>
<evidence type="ECO:0000256" key="1">
    <source>
        <dbReference type="ARBA" id="ARBA00001933"/>
    </source>
</evidence>
<dbReference type="Gene3D" id="3.40.640.10">
    <property type="entry name" value="Type I PLP-dependent aspartate aminotransferase-like (Major domain)"/>
    <property type="match status" value="1"/>
</dbReference>
<dbReference type="PANTHER" id="PTHR43586:SF4">
    <property type="entry name" value="ISOPENICILLIN N EPIMERASE"/>
    <property type="match status" value="1"/>
</dbReference>
<organism evidence="6 7">
    <name type="scientific">Pseudocalidococcus azoricus BACA0444</name>
    <dbReference type="NCBI Taxonomy" id="2918990"/>
    <lineage>
        <taxon>Bacteria</taxon>
        <taxon>Bacillati</taxon>
        <taxon>Cyanobacteriota</taxon>
        <taxon>Cyanophyceae</taxon>
        <taxon>Acaryochloridales</taxon>
        <taxon>Thermosynechococcaceae</taxon>
        <taxon>Pseudocalidococcus</taxon>
        <taxon>Pseudocalidococcus azoricus</taxon>
    </lineage>
</organism>
<proteinExistence type="inferred from homology"/>
<dbReference type="Gene3D" id="3.90.1150.10">
    <property type="entry name" value="Aspartate Aminotransferase, domain 1"/>
    <property type="match status" value="1"/>
</dbReference>
<dbReference type="InterPro" id="IPR000192">
    <property type="entry name" value="Aminotrans_V_dom"/>
</dbReference>
<feature type="domain" description="Aminotransferase class V" evidence="5">
    <location>
        <begin position="28"/>
        <end position="358"/>
    </location>
</feature>
<keyword evidence="2" id="KW-0663">Pyridoxal phosphate</keyword>
<dbReference type="EMBL" id="JAVMIP010000006">
    <property type="protein sequence ID" value="MDS3860750.1"/>
    <property type="molecule type" value="Genomic_DNA"/>
</dbReference>
<dbReference type="PROSITE" id="PS00595">
    <property type="entry name" value="AA_TRANSFER_CLASS_5"/>
    <property type="match status" value="1"/>
</dbReference>
<dbReference type="InterPro" id="IPR015424">
    <property type="entry name" value="PyrdxlP-dep_Trfase"/>
</dbReference>
<dbReference type="RefSeq" id="WP_322878017.1">
    <property type="nucleotide sequence ID" value="NZ_JAVMIP010000006.1"/>
</dbReference>
<keyword evidence="7" id="KW-1185">Reference proteome</keyword>
<evidence type="ECO:0000313" key="6">
    <source>
        <dbReference type="EMBL" id="MDS3860750.1"/>
    </source>
</evidence>
<accession>A0AAE4FRD0</accession>
<evidence type="ECO:0000313" key="7">
    <source>
        <dbReference type="Proteomes" id="UP001268256"/>
    </source>
</evidence>
<dbReference type="AlphaFoldDB" id="A0AAE4FRD0"/>
<dbReference type="Proteomes" id="UP001268256">
    <property type="component" value="Unassembled WGS sequence"/>
</dbReference>
<evidence type="ECO:0000256" key="3">
    <source>
        <dbReference type="RuleBase" id="RU004075"/>
    </source>
</evidence>
<evidence type="ECO:0000259" key="5">
    <source>
        <dbReference type="Pfam" id="PF00266"/>
    </source>
</evidence>
<comment type="similarity">
    <text evidence="3">Belongs to the class-V pyridoxal-phosphate-dependent aminotransferase family.</text>
</comment>